<feature type="domain" description="Peptidase M28" evidence="7">
    <location>
        <begin position="304"/>
        <end position="481"/>
    </location>
</feature>
<evidence type="ECO:0000256" key="1">
    <source>
        <dbReference type="ARBA" id="ARBA00022438"/>
    </source>
</evidence>
<keyword evidence="3" id="KW-0479">Metal-binding</keyword>
<dbReference type="InterPro" id="IPR045175">
    <property type="entry name" value="M28_fam"/>
</dbReference>
<evidence type="ECO:0000256" key="3">
    <source>
        <dbReference type="ARBA" id="ARBA00022723"/>
    </source>
</evidence>
<keyword evidence="8" id="KW-0121">Carboxypeptidase</keyword>
<keyword evidence="1" id="KW-0031">Aminopeptidase</keyword>
<dbReference type="PANTHER" id="PTHR12147">
    <property type="entry name" value="METALLOPEPTIDASE M28 FAMILY MEMBER"/>
    <property type="match status" value="1"/>
</dbReference>
<dbReference type="GO" id="GO:0004177">
    <property type="term" value="F:aminopeptidase activity"/>
    <property type="evidence" value="ECO:0007669"/>
    <property type="project" value="UniProtKB-KW"/>
</dbReference>
<evidence type="ECO:0000313" key="9">
    <source>
        <dbReference type="Proteomes" id="UP000199477"/>
    </source>
</evidence>
<evidence type="ECO:0000256" key="2">
    <source>
        <dbReference type="ARBA" id="ARBA00022670"/>
    </source>
</evidence>
<keyword evidence="9" id="KW-1185">Reference proteome</keyword>
<dbReference type="SUPFAM" id="SSF53187">
    <property type="entry name" value="Zn-dependent exopeptidases"/>
    <property type="match status" value="1"/>
</dbReference>
<dbReference type="Gene3D" id="3.40.630.10">
    <property type="entry name" value="Zn peptidases"/>
    <property type="match status" value="1"/>
</dbReference>
<dbReference type="Proteomes" id="UP000199477">
    <property type="component" value="Unassembled WGS sequence"/>
</dbReference>
<dbReference type="RefSeq" id="WP_051548641.1">
    <property type="nucleotide sequence ID" value="NZ_FONH01000015.1"/>
</dbReference>
<evidence type="ECO:0000313" key="8">
    <source>
        <dbReference type="EMBL" id="SFF37542.1"/>
    </source>
</evidence>
<dbReference type="InterPro" id="IPR007484">
    <property type="entry name" value="Peptidase_M28"/>
</dbReference>
<reference evidence="9" key="1">
    <citation type="submission" date="2016-10" db="EMBL/GenBank/DDBJ databases">
        <authorList>
            <person name="Varghese N."/>
            <person name="Submissions S."/>
        </authorList>
    </citation>
    <scope>NUCLEOTIDE SEQUENCE [LARGE SCALE GENOMIC DNA]</scope>
    <source>
        <strain evidence="9">UNC178MFTsu3.1</strain>
    </source>
</reference>
<keyword evidence="6" id="KW-0862">Zinc</keyword>
<dbReference type="GO" id="GO:0006508">
    <property type="term" value="P:proteolysis"/>
    <property type="evidence" value="ECO:0007669"/>
    <property type="project" value="UniProtKB-KW"/>
</dbReference>
<dbReference type="PROSITE" id="PS51257">
    <property type="entry name" value="PROKAR_LIPOPROTEIN"/>
    <property type="match status" value="1"/>
</dbReference>
<accession>A0A1I2I5H6</accession>
<dbReference type="GO" id="GO:0008235">
    <property type="term" value="F:metalloexopeptidase activity"/>
    <property type="evidence" value="ECO:0007669"/>
    <property type="project" value="InterPro"/>
</dbReference>
<protein>
    <submittedName>
        <fullName evidence="8">Zn-dependent amino-or carboxypeptidase, M28 family</fullName>
    </submittedName>
</protein>
<organism evidence="8 9">
    <name type="scientific">Dyella marensis</name>
    <dbReference type="NCBI Taxonomy" id="500610"/>
    <lineage>
        <taxon>Bacteria</taxon>
        <taxon>Pseudomonadati</taxon>
        <taxon>Pseudomonadota</taxon>
        <taxon>Gammaproteobacteria</taxon>
        <taxon>Lysobacterales</taxon>
        <taxon>Rhodanobacteraceae</taxon>
        <taxon>Dyella</taxon>
    </lineage>
</organism>
<dbReference type="Pfam" id="PF04389">
    <property type="entry name" value="Peptidase_M28"/>
    <property type="match status" value="1"/>
</dbReference>
<evidence type="ECO:0000256" key="5">
    <source>
        <dbReference type="ARBA" id="ARBA00022801"/>
    </source>
</evidence>
<dbReference type="Gene3D" id="3.50.30.30">
    <property type="match status" value="1"/>
</dbReference>
<keyword evidence="4" id="KW-0732">Signal</keyword>
<dbReference type="GO" id="GO:0004180">
    <property type="term" value="F:carboxypeptidase activity"/>
    <property type="evidence" value="ECO:0007669"/>
    <property type="project" value="UniProtKB-KW"/>
</dbReference>
<keyword evidence="2" id="KW-0645">Protease</keyword>
<evidence type="ECO:0000259" key="7">
    <source>
        <dbReference type="Pfam" id="PF04389"/>
    </source>
</evidence>
<dbReference type="STRING" id="500610.SAMN02799615_03303"/>
<sequence>MRRLVSAVVMSVMLAACQHHSSSRDNEVSAHFSPGIMPEDLAVHFHALSAPELRDRSPGSAGERHTVDYLIAQFQRMGLQPGLDDQWTQDVPYVRSAVVHPERMTLQIDGGAQPLSLAYGIDMVANSPANQAHAAIEHAAMVFAGYGIDDPAQDWDDYAGIDVKGKTVVVLANDPGWGSQDASLFQGRTPTLFGSWRYKLEQAARHGAAALFVVHDEAASGFAWNTVRQRWGGPWYGLPGDAATATPIAGWLSDGAARKLFASVGQDFQALRAAAHRRGFHAVPLAANASLAFDSTVSRGVSPNVIARLPGSKHADEAVVYAAHWNHPDARDSQSLHGVAESAAGLAGLLELAEAFAHRAPKPHRSLLFVALTMEESGQLGSRWYVDHPAVSMEHTVAEIQLDALPWIGPSRDLDVLGYGQSQLDDYLAEALHSQHRNMGSGDELAGMQLFRSDALSFATRGVPVLYARSGLDLRDGGDAAGRKRYDDYLAASDVVPPADAAPTWDLRGLVDDLRALFMVGGKLSMETAYPQWKPMASFHRPVTVVAR</sequence>
<evidence type="ECO:0000256" key="6">
    <source>
        <dbReference type="ARBA" id="ARBA00022833"/>
    </source>
</evidence>
<evidence type="ECO:0000256" key="4">
    <source>
        <dbReference type="ARBA" id="ARBA00022729"/>
    </source>
</evidence>
<proteinExistence type="predicted"/>
<name>A0A1I2I5H6_9GAMM</name>
<keyword evidence="5" id="KW-0378">Hydrolase</keyword>
<dbReference type="InterPro" id="IPR046450">
    <property type="entry name" value="PA_dom_sf"/>
</dbReference>
<dbReference type="AlphaFoldDB" id="A0A1I2I5H6"/>
<dbReference type="SUPFAM" id="SSF52025">
    <property type="entry name" value="PA domain"/>
    <property type="match status" value="1"/>
</dbReference>
<gene>
    <name evidence="8" type="ORF">SAMN02799615_03303</name>
</gene>
<dbReference type="EMBL" id="FONH01000015">
    <property type="protein sequence ID" value="SFF37542.1"/>
    <property type="molecule type" value="Genomic_DNA"/>
</dbReference>
<dbReference type="PANTHER" id="PTHR12147:SF56">
    <property type="entry name" value="AMINOPEPTIDASE YDR415C-RELATED"/>
    <property type="match status" value="1"/>
</dbReference>
<dbReference type="GO" id="GO:0046872">
    <property type="term" value="F:metal ion binding"/>
    <property type="evidence" value="ECO:0007669"/>
    <property type="project" value="UniProtKB-KW"/>
</dbReference>